<comment type="similarity">
    <text evidence="2">Belongs to the TMEM14 family.</text>
</comment>
<dbReference type="InterPro" id="IPR044890">
    <property type="entry name" value="TMEM14_sf"/>
</dbReference>
<dbReference type="Pfam" id="PF03647">
    <property type="entry name" value="Tmemb_14"/>
    <property type="match status" value="1"/>
</dbReference>
<keyword evidence="3 7" id="KW-0812">Transmembrane</keyword>
<dbReference type="Proteomes" id="UP001293593">
    <property type="component" value="Unassembled WGS sequence"/>
</dbReference>
<evidence type="ECO:0000256" key="3">
    <source>
        <dbReference type="ARBA" id="ARBA00022692"/>
    </source>
</evidence>
<name>A0AAE1TEL9_9FABA</name>
<dbReference type="GO" id="GO:0015245">
    <property type="term" value="F:fatty acid transmembrane transporter activity"/>
    <property type="evidence" value="ECO:0007669"/>
    <property type="project" value="TreeGrafter"/>
</dbReference>
<dbReference type="InterPro" id="IPR005349">
    <property type="entry name" value="TMEM14"/>
</dbReference>
<dbReference type="AlphaFoldDB" id="A0AAE1TEL9"/>
<comment type="subcellular location">
    <subcellularLocation>
        <location evidence="1">Membrane</location>
    </subcellularLocation>
</comment>
<evidence type="ECO:0000313" key="8">
    <source>
        <dbReference type="EMBL" id="KAK4281916.1"/>
    </source>
</evidence>
<keyword evidence="5 7" id="KW-0472">Membrane</keyword>
<reference evidence="8" key="1">
    <citation type="submission" date="2023-10" db="EMBL/GenBank/DDBJ databases">
        <title>Chromosome-level genome of the transformable northern wattle, Acacia crassicarpa.</title>
        <authorList>
            <person name="Massaro I."/>
            <person name="Sinha N.R."/>
            <person name="Poethig S."/>
            <person name="Leichty A.R."/>
        </authorList>
    </citation>
    <scope>NUCLEOTIDE SEQUENCE</scope>
    <source>
        <strain evidence="8">Acra3RX</strain>
        <tissue evidence="8">Leaf</tissue>
    </source>
</reference>
<keyword evidence="4 7" id="KW-1133">Transmembrane helix</keyword>
<dbReference type="PANTHER" id="PTHR12668:SF48">
    <property type="entry name" value="PROTEIN FATTY ACID EXPORT 1, CHLOROPLASTIC"/>
    <property type="match status" value="1"/>
</dbReference>
<protein>
    <recommendedName>
        <fullName evidence="10">Protein FATTY ACID EXPORT 1, chloroplastic</fullName>
    </recommendedName>
</protein>
<evidence type="ECO:0008006" key="10">
    <source>
        <dbReference type="Google" id="ProtNLM"/>
    </source>
</evidence>
<evidence type="ECO:0000256" key="1">
    <source>
        <dbReference type="ARBA" id="ARBA00004370"/>
    </source>
</evidence>
<accession>A0AAE1TEL9</accession>
<dbReference type="PANTHER" id="PTHR12668">
    <property type="entry name" value="TRANSMEMBRANE PROTEIN 14, 15"/>
    <property type="match status" value="1"/>
</dbReference>
<keyword evidence="9" id="KW-1185">Reference proteome</keyword>
<dbReference type="Gene3D" id="1.10.10.1740">
    <property type="entry name" value="Transmembrane protein 14-like"/>
    <property type="match status" value="1"/>
</dbReference>
<sequence>MAATISQLSCFPAIGRSLQLRKLSLQCPPLRSKLSVVMSLEGNGTDPTGADTKNTLRYTSDVPKLHVEEKQESYSTIEKQDAENTGVREAKPEQDVNLQKKSAKIHDFCLGIPFGGIVLSGGIIGFLFTRSTATLSNGVLFGGALLFLSTFSLKVWRNGKSSLPFILGQAALAGLLIWKNFQAYSLANKLFPTGFMAIISSAMLCFYLYVLLAGGNPPPKKLKTASMAS</sequence>
<feature type="transmembrane region" description="Helical" evidence="7">
    <location>
        <begin position="163"/>
        <end position="181"/>
    </location>
</feature>
<evidence type="ECO:0000256" key="5">
    <source>
        <dbReference type="ARBA" id="ARBA00023136"/>
    </source>
</evidence>
<feature type="transmembrane region" description="Helical" evidence="7">
    <location>
        <begin position="108"/>
        <end position="129"/>
    </location>
</feature>
<comment type="caution">
    <text evidence="8">The sequence shown here is derived from an EMBL/GenBank/DDBJ whole genome shotgun (WGS) entry which is preliminary data.</text>
</comment>
<feature type="region of interest" description="Disordered" evidence="6">
    <location>
        <begin position="73"/>
        <end position="95"/>
    </location>
</feature>
<feature type="transmembrane region" description="Helical" evidence="7">
    <location>
        <begin position="193"/>
        <end position="213"/>
    </location>
</feature>
<evidence type="ECO:0000256" key="2">
    <source>
        <dbReference type="ARBA" id="ARBA00007590"/>
    </source>
</evidence>
<feature type="transmembrane region" description="Helical" evidence="7">
    <location>
        <begin position="135"/>
        <end position="156"/>
    </location>
</feature>
<organism evidence="8 9">
    <name type="scientific">Acacia crassicarpa</name>
    <name type="common">northern wattle</name>
    <dbReference type="NCBI Taxonomy" id="499986"/>
    <lineage>
        <taxon>Eukaryota</taxon>
        <taxon>Viridiplantae</taxon>
        <taxon>Streptophyta</taxon>
        <taxon>Embryophyta</taxon>
        <taxon>Tracheophyta</taxon>
        <taxon>Spermatophyta</taxon>
        <taxon>Magnoliopsida</taxon>
        <taxon>eudicotyledons</taxon>
        <taxon>Gunneridae</taxon>
        <taxon>Pentapetalae</taxon>
        <taxon>rosids</taxon>
        <taxon>fabids</taxon>
        <taxon>Fabales</taxon>
        <taxon>Fabaceae</taxon>
        <taxon>Caesalpinioideae</taxon>
        <taxon>mimosoid clade</taxon>
        <taxon>Acacieae</taxon>
        <taxon>Acacia</taxon>
    </lineage>
</organism>
<proteinExistence type="inferred from homology"/>
<dbReference type="GO" id="GO:0009706">
    <property type="term" value="C:chloroplast inner membrane"/>
    <property type="evidence" value="ECO:0007669"/>
    <property type="project" value="TreeGrafter"/>
</dbReference>
<evidence type="ECO:0000256" key="7">
    <source>
        <dbReference type="SAM" id="Phobius"/>
    </source>
</evidence>
<evidence type="ECO:0000313" key="9">
    <source>
        <dbReference type="Proteomes" id="UP001293593"/>
    </source>
</evidence>
<dbReference type="EMBL" id="JAWXYG010000002">
    <property type="protein sequence ID" value="KAK4281916.1"/>
    <property type="molecule type" value="Genomic_DNA"/>
</dbReference>
<feature type="compositionally biased region" description="Basic and acidic residues" evidence="6">
    <location>
        <begin position="73"/>
        <end position="94"/>
    </location>
</feature>
<gene>
    <name evidence="8" type="ORF">QN277_013360</name>
</gene>
<evidence type="ECO:0000256" key="4">
    <source>
        <dbReference type="ARBA" id="ARBA00022989"/>
    </source>
</evidence>
<evidence type="ECO:0000256" key="6">
    <source>
        <dbReference type="SAM" id="MobiDB-lite"/>
    </source>
</evidence>